<dbReference type="EMBL" id="WNKQ01000008">
    <property type="protein sequence ID" value="KAF5849638.1"/>
    <property type="molecule type" value="Genomic_DNA"/>
</dbReference>
<accession>A0A8H5ZFT6</accession>
<dbReference type="Gene3D" id="3.40.50.2300">
    <property type="match status" value="1"/>
</dbReference>
<dbReference type="InterPro" id="IPR011006">
    <property type="entry name" value="CheY-like_superfamily"/>
</dbReference>
<organism evidence="1 2">
    <name type="scientific">Cochliobolus sativus</name>
    <name type="common">Common root rot and spot blotch fungus</name>
    <name type="synonym">Bipolaris sorokiniana</name>
    <dbReference type="NCBI Taxonomy" id="45130"/>
    <lineage>
        <taxon>Eukaryota</taxon>
        <taxon>Fungi</taxon>
        <taxon>Dikarya</taxon>
        <taxon>Ascomycota</taxon>
        <taxon>Pezizomycotina</taxon>
        <taxon>Dothideomycetes</taxon>
        <taxon>Pleosporomycetidae</taxon>
        <taxon>Pleosporales</taxon>
        <taxon>Pleosporineae</taxon>
        <taxon>Pleosporaceae</taxon>
        <taxon>Bipolaris</taxon>
    </lineage>
</organism>
<evidence type="ECO:0000313" key="1">
    <source>
        <dbReference type="EMBL" id="KAF5849638.1"/>
    </source>
</evidence>
<dbReference type="SUPFAM" id="SSF52172">
    <property type="entry name" value="CheY-like"/>
    <property type="match status" value="1"/>
</dbReference>
<dbReference type="AlphaFoldDB" id="A0A8H5ZFT6"/>
<name>A0A8H5ZFT6_COCSA</name>
<proteinExistence type="predicted"/>
<protein>
    <submittedName>
        <fullName evidence="1">Uncharacterized protein</fullName>
    </submittedName>
</protein>
<reference evidence="1" key="1">
    <citation type="submission" date="2019-11" db="EMBL/GenBank/DDBJ databases">
        <title>Bipolaris sorokiniana Genome sequencing.</title>
        <authorList>
            <person name="Wang H."/>
        </authorList>
    </citation>
    <scope>NUCLEOTIDE SEQUENCE</scope>
</reference>
<sequence>MTEEIAHQTVYSHINQQIALKTIKKLHFSVNAVWNGQEALEYLAKEFGPLHPRPDIILMDVQARLLWLGS</sequence>
<comment type="caution">
    <text evidence="1">The sequence shown here is derived from an EMBL/GenBank/DDBJ whole genome shotgun (WGS) entry which is preliminary data.</text>
</comment>
<dbReference type="Proteomes" id="UP000624244">
    <property type="component" value="Unassembled WGS sequence"/>
</dbReference>
<evidence type="ECO:0000313" key="2">
    <source>
        <dbReference type="Proteomes" id="UP000624244"/>
    </source>
</evidence>
<gene>
    <name evidence="1" type="ORF">GGP41_005078</name>
</gene>